<reference evidence="1" key="1">
    <citation type="submission" date="2014-09" db="EMBL/GenBank/DDBJ databases">
        <authorList>
            <person name="Magalhaes I.L.F."/>
            <person name="Oliveira U."/>
            <person name="Santos F.R."/>
            <person name="Vidigal T.H.D.A."/>
            <person name="Brescovit A.D."/>
            <person name="Santos A.J."/>
        </authorList>
    </citation>
    <scope>NUCLEOTIDE SEQUENCE</scope>
    <source>
        <tissue evidence="1">Shoot tissue taken approximately 20 cm above the soil surface</tissue>
    </source>
</reference>
<proteinExistence type="predicted"/>
<name>A0A0A9CNT1_ARUDO</name>
<protein>
    <submittedName>
        <fullName evidence="1">Uncharacterized protein</fullName>
    </submittedName>
</protein>
<reference evidence="1" key="2">
    <citation type="journal article" date="2015" name="Data Brief">
        <title>Shoot transcriptome of the giant reed, Arundo donax.</title>
        <authorList>
            <person name="Barrero R.A."/>
            <person name="Guerrero F.D."/>
            <person name="Moolhuijzen P."/>
            <person name="Goolsby J.A."/>
            <person name="Tidwell J."/>
            <person name="Bellgard S.E."/>
            <person name="Bellgard M.I."/>
        </authorList>
    </citation>
    <scope>NUCLEOTIDE SEQUENCE</scope>
    <source>
        <tissue evidence="1">Shoot tissue taken approximately 20 cm above the soil surface</tissue>
    </source>
</reference>
<evidence type="ECO:0000313" key="1">
    <source>
        <dbReference type="EMBL" id="JAD75055.1"/>
    </source>
</evidence>
<accession>A0A0A9CNT1</accession>
<organism evidence="1">
    <name type="scientific">Arundo donax</name>
    <name type="common">Giant reed</name>
    <name type="synonym">Donax arundinaceus</name>
    <dbReference type="NCBI Taxonomy" id="35708"/>
    <lineage>
        <taxon>Eukaryota</taxon>
        <taxon>Viridiplantae</taxon>
        <taxon>Streptophyta</taxon>
        <taxon>Embryophyta</taxon>
        <taxon>Tracheophyta</taxon>
        <taxon>Spermatophyta</taxon>
        <taxon>Magnoliopsida</taxon>
        <taxon>Liliopsida</taxon>
        <taxon>Poales</taxon>
        <taxon>Poaceae</taxon>
        <taxon>PACMAD clade</taxon>
        <taxon>Arundinoideae</taxon>
        <taxon>Arundineae</taxon>
        <taxon>Arundo</taxon>
    </lineage>
</organism>
<dbReference type="AlphaFoldDB" id="A0A0A9CNT1"/>
<sequence>MSLLRFKVYLSHMTTSVRLSNPRIKLIRKPSNFSVRGCRKELQEINSAFNLKKVDLKTNFADLYIATGTLSQDI</sequence>
<dbReference type="EMBL" id="GBRH01222840">
    <property type="protein sequence ID" value="JAD75055.1"/>
    <property type="molecule type" value="Transcribed_RNA"/>
</dbReference>